<reference evidence="2" key="1">
    <citation type="journal article" date="2011" name="PLoS Biol.">
        <title>Gene gain and loss during evolution of obligate parasitism in the white rust pathogen of Arabidopsis thaliana.</title>
        <authorList>
            <person name="Kemen E."/>
            <person name="Gardiner A."/>
            <person name="Schultz-Larsen T."/>
            <person name="Kemen A.C."/>
            <person name="Balmuth A.L."/>
            <person name="Robert-Seilaniantz A."/>
            <person name="Bailey K."/>
            <person name="Holub E."/>
            <person name="Studholme D.J."/>
            <person name="Maclean D."/>
            <person name="Jones J.D."/>
        </authorList>
    </citation>
    <scope>NUCLEOTIDE SEQUENCE</scope>
</reference>
<protein>
    <submittedName>
        <fullName evidence="2">AlNc14C52G4029 protein</fullName>
    </submittedName>
</protein>
<dbReference type="HOGENOM" id="CLU_022296_0_0_1"/>
<feature type="region of interest" description="Disordered" evidence="1">
    <location>
        <begin position="662"/>
        <end position="740"/>
    </location>
</feature>
<reference evidence="2" key="2">
    <citation type="submission" date="2011-02" db="EMBL/GenBank/DDBJ databases">
        <authorList>
            <person name="MacLean D."/>
        </authorList>
    </citation>
    <scope>NUCLEOTIDE SEQUENCE</scope>
</reference>
<proteinExistence type="predicted"/>
<dbReference type="EMBL" id="FR824097">
    <property type="protein sequence ID" value="CCA18510.1"/>
    <property type="molecule type" value="Genomic_DNA"/>
</dbReference>
<gene>
    <name evidence="2" type="primary">AlNc14C52G4029</name>
    <name evidence="2" type="ORF">ALNC14_046530</name>
</gene>
<name>F0WBI3_9STRA</name>
<sequence>MVSYSMLLMVIASYIQQNGGSRDLSSATIHVLLSHTRRLIGKCGDCLVEAGANILDTIAPDITSHLSLFHITGPDFVFSNIVPACNTCGACDIKGFKIDAPKEPQAIPQANTRHALDVANFKAICLLGVELISSYSCLSCLQESFGARSLGKFRMTTDNLKGHHSLILLYDPKSEMHPAACPEWCPNRDDIYIIDEILCKKLLEKLRFTNLDQPSLSNAADDKILLTEYGSDAVLPGEISNAVKRVRPQKKKIGVAVGRMINAMVTASKSPAQCLRVEKHFLNKYITACRKGLAKNFNTAVIAFDKDEKHMIYLFHELGELDKENLANLHPECDKIEVMEMTNPDCQLHVIDHFITLPTSDEILAKQGMRATYLEASAATGCVWVRHNPFETDCPMYLSQIEESTLHELDASNKLVSLFLLTSGEKDEKDGRVGILREHISKGICTQLQFVPNFMCLHELHINEIKRTPSPVQVSLQAAEKAGSIRITSTQLASTSDSKANVRDSQVSVFPHKELLPDHRNPHTPASVFIQNQLRNPEKVDSLPQSAAFGQVLVKSKGASTSNAPTQHTNAASIKREKVCVVYWFPSINADFIPCAECLASRTKMLLLSARRPYAWIVDETRPGATLQCKMCLNMRIGAAIDMNFISVEGISSEKISQMFYVNPHPPPRDFESNPNPTFLKREPKEEPMSMKREPKEEPMYMKREPKEEPVSQDPTPPHKKSRGSGSNPSPFRHVKEEPI</sequence>
<evidence type="ECO:0000256" key="1">
    <source>
        <dbReference type="SAM" id="MobiDB-lite"/>
    </source>
</evidence>
<organism evidence="2">
    <name type="scientific">Albugo laibachii Nc14</name>
    <dbReference type="NCBI Taxonomy" id="890382"/>
    <lineage>
        <taxon>Eukaryota</taxon>
        <taxon>Sar</taxon>
        <taxon>Stramenopiles</taxon>
        <taxon>Oomycota</taxon>
        <taxon>Peronosporomycetes</taxon>
        <taxon>Albuginales</taxon>
        <taxon>Albuginaceae</taxon>
        <taxon>Albugo</taxon>
    </lineage>
</organism>
<dbReference type="AlphaFoldDB" id="F0WBI3"/>
<feature type="compositionally biased region" description="Basic and acidic residues" evidence="1">
    <location>
        <begin position="680"/>
        <end position="710"/>
    </location>
</feature>
<evidence type="ECO:0000313" key="2">
    <source>
        <dbReference type="EMBL" id="CCA18510.1"/>
    </source>
</evidence>
<accession>F0WBI3</accession>